<dbReference type="Proteomes" id="UP000631312">
    <property type="component" value="Unassembled WGS sequence"/>
</dbReference>
<reference evidence="3 4" key="1">
    <citation type="submission" date="2021-01" db="EMBL/GenBank/DDBJ databases">
        <title>Whole genome shotgun sequence of Actinoplanes lobatus NBRC 12513.</title>
        <authorList>
            <person name="Komaki H."/>
            <person name="Tamura T."/>
        </authorList>
    </citation>
    <scope>NUCLEOTIDE SEQUENCE [LARGE SCALE GENOMIC DNA]</scope>
    <source>
        <strain evidence="3 4">NBRC 12513</strain>
    </source>
</reference>
<evidence type="ECO:0000256" key="1">
    <source>
        <dbReference type="SAM" id="Phobius"/>
    </source>
</evidence>
<evidence type="ECO:0000256" key="2">
    <source>
        <dbReference type="SAM" id="SignalP"/>
    </source>
</evidence>
<keyword evidence="1" id="KW-0472">Membrane</keyword>
<accession>A0ABQ4AYI5</accession>
<feature type="chain" id="PRO_5045359079" evidence="2">
    <location>
        <begin position="25"/>
        <end position="70"/>
    </location>
</feature>
<keyword evidence="1" id="KW-1133">Transmembrane helix</keyword>
<name>A0ABQ4AYI5_9ACTN</name>
<keyword evidence="2" id="KW-0732">Signal</keyword>
<keyword evidence="4" id="KW-1185">Reference proteome</keyword>
<sequence length="70" mass="7108">MSSTKAGLLALAVGLIGAAANLWAEEAFPVQWGGPNIGAGFLQLGFGACVVSGSVLTAVGLVKYWRNRSS</sequence>
<proteinExistence type="predicted"/>
<organism evidence="3 4">
    <name type="scientific">Actinoplanes lobatus</name>
    <dbReference type="NCBI Taxonomy" id="113568"/>
    <lineage>
        <taxon>Bacteria</taxon>
        <taxon>Bacillati</taxon>
        <taxon>Actinomycetota</taxon>
        <taxon>Actinomycetes</taxon>
        <taxon>Micromonosporales</taxon>
        <taxon>Micromonosporaceae</taxon>
        <taxon>Actinoplanes</taxon>
    </lineage>
</organism>
<feature type="signal peptide" evidence="2">
    <location>
        <begin position="1"/>
        <end position="24"/>
    </location>
</feature>
<evidence type="ECO:0000313" key="4">
    <source>
        <dbReference type="Proteomes" id="UP000631312"/>
    </source>
</evidence>
<evidence type="ECO:0000313" key="3">
    <source>
        <dbReference type="EMBL" id="GIE45875.1"/>
    </source>
</evidence>
<gene>
    <name evidence="3" type="ORF">Alo02nite_87730</name>
</gene>
<feature type="transmembrane region" description="Helical" evidence="1">
    <location>
        <begin position="40"/>
        <end position="62"/>
    </location>
</feature>
<keyword evidence="1" id="KW-0812">Transmembrane</keyword>
<protein>
    <submittedName>
        <fullName evidence="3">Uncharacterized protein</fullName>
    </submittedName>
</protein>
<dbReference type="EMBL" id="BOMP01000178">
    <property type="protein sequence ID" value="GIE45875.1"/>
    <property type="molecule type" value="Genomic_DNA"/>
</dbReference>
<comment type="caution">
    <text evidence="3">The sequence shown here is derived from an EMBL/GenBank/DDBJ whole genome shotgun (WGS) entry which is preliminary data.</text>
</comment>